<reference evidence="1" key="1">
    <citation type="journal article" date="2015" name="Nature">
        <title>Complex archaea that bridge the gap between prokaryotes and eukaryotes.</title>
        <authorList>
            <person name="Spang A."/>
            <person name="Saw J.H."/>
            <person name="Jorgensen S.L."/>
            <person name="Zaremba-Niedzwiedzka K."/>
            <person name="Martijn J."/>
            <person name="Lind A.E."/>
            <person name="van Eijk R."/>
            <person name="Schleper C."/>
            <person name="Guy L."/>
            <person name="Ettema T.J."/>
        </authorList>
    </citation>
    <scope>NUCLEOTIDE SEQUENCE</scope>
</reference>
<sequence>MTSRQEEAALTDLDLGNPIELGMMVKEGITGFTGTAVARSEWLWGCVSIAVLSGEHKDGKPVDEQWFDEGRLSEVPGTVAQEVAEEVTGGPTRSAPSR</sequence>
<organism evidence="1">
    <name type="scientific">marine sediment metagenome</name>
    <dbReference type="NCBI Taxonomy" id="412755"/>
    <lineage>
        <taxon>unclassified sequences</taxon>
        <taxon>metagenomes</taxon>
        <taxon>ecological metagenomes</taxon>
    </lineage>
</organism>
<proteinExistence type="predicted"/>
<comment type="caution">
    <text evidence="1">The sequence shown here is derived from an EMBL/GenBank/DDBJ whole genome shotgun (WGS) entry which is preliminary data.</text>
</comment>
<accession>A0A0F9U6G7</accession>
<dbReference type="AlphaFoldDB" id="A0A0F9U6G7"/>
<dbReference type="EMBL" id="LAZR01000828">
    <property type="protein sequence ID" value="KKN56876.1"/>
    <property type="molecule type" value="Genomic_DNA"/>
</dbReference>
<name>A0A0F9U6G7_9ZZZZ</name>
<protein>
    <submittedName>
        <fullName evidence="1">Uncharacterized protein</fullName>
    </submittedName>
</protein>
<gene>
    <name evidence="1" type="ORF">LCGC14_0568010</name>
</gene>
<evidence type="ECO:0000313" key="1">
    <source>
        <dbReference type="EMBL" id="KKN56876.1"/>
    </source>
</evidence>